<reference evidence="8 9" key="1">
    <citation type="journal article" date="2015" name="Genome Announc.">
        <title>Expanding the biotechnology potential of lactobacilli through comparative genomics of 213 strains and associated genera.</title>
        <authorList>
            <person name="Sun Z."/>
            <person name="Harris H.M."/>
            <person name="McCann A."/>
            <person name="Guo C."/>
            <person name="Argimon S."/>
            <person name="Zhang W."/>
            <person name="Yang X."/>
            <person name="Jeffery I.B."/>
            <person name="Cooney J.C."/>
            <person name="Kagawa T.F."/>
            <person name="Liu W."/>
            <person name="Song Y."/>
            <person name="Salvetti E."/>
            <person name="Wrobel A."/>
            <person name="Rasinkangas P."/>
            <person name="Parkhill J."/>
            <person name="Rea M.C."/>
            <person name="O'Sullivan O."/>
            <person name="Ritari J."/>
            <person name="Douillard F.P."/>
            <person name="Paul Ross R."/>
            <person name="Yang R."/>
            <person name="Briner A.E."/>
            <person name="Felis G.E."/>
            <person name="de Vos W.M."/>
            <person name="Barrangou R."/>
            <person name="Klaenhammer T.R."/>
            <person name="Caufield P.W."/>
            <person name="Cui Y."/>
            <person name="Zhang H."/>
            <person name="O'Toole P.W."/>
        </authorList>
    </citation>
    <scope>NUCLEOTIDE SEQUENCE [LARGE SCALE GENOMIC DNA]</scope>
    <source>
        <strain evidence="8 9">DSM 20509</strain>
    </source>
</reference>
<dbReference type="GO" id="GO:0005975">
    <property type="term" value="P:carbohydrate metabolic process"/>
    <property type="evidence" value="ECO:0007669"/>
    <property type="project" value="UniProtKB-UniRule"/>
</dbReference>
<dbReference type="NCBIfam" id="NF002231">
    <property type="entry name" value="PRK01130.1"/>
    <property type="match status" value="1"/>
</dbReference>
<evidence type="ECO:0000256" key="1">
    <source>
        <dbReference type="ARBA" id="ARBA00000056"/>
    </source>
</evidence>
<dbReference type="PANTHER" id="PTHR36204">
    <property type="entry name" value="N-ACETYLMANNOSAMINE-6-PHOSPHATE 2-EPIMERASE-RELATED"/>
    <property type="match status" value="1"/>
</dbReference>
<dbReference type="InterPro" id="IPR007260">
    <property type="entry name" value="NanE"/>
</dbReference>
<evidence type="ECO:0000256" key="5">
    <source>
        <dbReference type="ARBA" id="ARBA00023235"/>
    </source>
</evidence>
<dbReference type="HAMAP" id="MF_01235">
    <property type="entry name" value="ManNAc6P_epimer"/>
    <property type="match status" value="1"/>
</dbReference>
<dbReference type="Pfam" id="PF04131">
    <property type="entry name" value="NanE"/>
    <property type="match status" value="1"/>
</dbReference>
<dbReference type="GO" id="GO:0047465">
    <property type="term" value="F:N-acylglucosamine-6-phosphate 2-epimerase activity"/>
    <property type="evidence" value="ECO:0007669"/>
    <property type="project" value="UniProtKB-EC"/>
</dbReference>
<protein>
    <recommendedName>
        <fullName evidence="7">Putative N-acetylmannosamine-6-phosphate 2-epimerase</fullName>
        <ecNumber evidence="7">5.1.3.9</ecNumber>
    </recommendedName>
    <alternativeName>
        <fullName evidence="7">ManNAc-6-P epimerase</fullName>
    </alternativeName>
</protein>
<dbReference type="PANTHER" id="PTHR36204:SF1">
    <property type="entry name" value="N-ACETYLMANNOSAMINE-6-PHOSPHATE 2-EPIMERASE-RELATED"/>
    <property type="match status" value="1"/>
</dbReference>
<keyword evidence="5 7" id="KW-0413">Isomerase</keyword>
<dbReference type="AlphaFoldDB" id="A0A0R2AA34"/>
<keyword evidence="6 7" id="KW-0119">Carbohydrate metabolism</keyword>
<dbReference type="GO" id="GO:0006053">
    <property type="term" value="P:N-acetylmannosamine catabolic process"/>
    <property type="evidence" value="ECO:0007669"/>
    <property type="project" value="TreeGrafter"/>
</dbReference>
<evidence type="ECO:0000256" key="6">
    <source>
        <dbReference type="ARBA" id="ARBA00023277"/>
    </source>
</evidence>
<dbReference type="GO" id="GO:0005829">
    <property type="term" value="C:cytosol"/>
    <property type="evidence" value="ECO:0007669"/>
    <property type="project" value="TreeGrafter"/>
</dbReference>
<dbReference type="GO" id="GO:0019262">
    <property type="term" value="P:N-acetylneuraminate catabolic process"/>
    <property type="evidence" value="ECO:0007669"/>
    <property type="project" value="UniProtKB-UniRule"/>
</dbReference>
<dbReference type="CDD" id="cd04729">
    <property type="entry name" value="NanE"/>
    <property type="match status" value="1"/>
</dbReference>
<gene>
    <name evidence="7" type="primary">nanE</name>
    <name evidence="8" type="ORF">FC14_GL000546</name>
</gene>
<dbReference type="FunFam" id="3.20.20.70:FF:000035">
    <property type="entry name" value="Putative N-acetylmannosamine-6-phosphate 2-epimerase"/>
    <property type="match status" value="1"/>
</dbReference>
<dbReference type="InterPro" id="IPR013785">
    <property type="entry name" value="Aldolase_TIM"/>
</dbReference>
<sequence>MQVLFSYTEGNSSLGGIFMTNNFLKAVAGGLIVSCQALENEPLHGSHIMAKMALAAKQAGAVGIRANSVSDICAIKQAVSLPLIGIIKKDYPDSKVYITPTLAEMRQVAHTNVEVVACQVTNQPRPHNEDLQASLRAFRQEFPDTLLMADTGDLADVKLASKLGFDIIGTTMHGYTPTTQNANIANNDFAYLKEVLATTELPVIAEGKIDTPAKAKRVLELGAHAVVVGGAITRPQEIAQRFVDRIKSSH</sequence>
<keyword evidence="9" id="KW-1185">Reference proteome</keyword>
<comment type="pathway">
    <text evidence="3 7">Amino-sugar metabolism; N-acetylneuraminate degradation; D-fructose 6-phosphate from N-acetylneuraminate: step 3/5.</text>
</comment>
<evidence type="ECO:0000256" key="3">
    <source>
        <dbReference type="ARBA" id="ARBA00005081"/>
    </source>
</evidence>
<name>A0A0R2AA34_9LACO</name>
<comment type="function">
    <text evidence="2 7">Converts N-acetylmannosamine-6-phosphate (ManNAc-6-P) to N-acetylglucosamine-6-phosphate (GlcNAc-6-P).</text>
</comment>
<dbReference type="Proteomes" id="UP000051008">
    <property type="component" value="Unassembled WGS sequence"/>
</dbReference>
<comment type="similarity">
    <text evidence="4 7">Belongs to the NanE family.</text>
</comment>
<dbReference type="InterPro" id="IPR011060">
    <property type="entry name" value="RibuloseP-bd_barrel"/>
</dbReference>
<dbReference type="EC" id="5.1.3.9" evidence="7"/>
<dbReference type="PATRIC" id="fig|1423718.3.peg.565"/>
<evidence type="ECO:0000256" key="4">
    <source>
        <dbReference type="ARBA" id="ARBA00007439"/>
    </source>
</evidence>
<comment type="catalytic activity">
    <reaction evidence="1 7">
        <text>an N-acyl-D-glucosamine 6-phosphate = an N-acyl-D-mannosamine 6-phosphate</text>
        <dbReference type="Rhea" id="RHEA:23932"/>
        <dbReference type="ChEBI" id="CHEBI:57599"/>
        <dbReference type="ChEBI" id="CHEBI:57666"/>
        <dbReference type="EC" id="5.1.3.9"/>
    </reaction>
</comment>
<evidence type="ECO:0000256" key="7">
    <source>
        <dbReference type="HAMAP-Rule" id="MF_01235"/>
    </source>
</evidence>
<accession>A0A0R2AA34</accession>
<evidence type="ECO:0000313" key="9">
    <source>
        <dbReference type="Proteomes" id="UP000051008"/>
    </source>
</evidence>
<organism evidence="8 9">
    <name type="scientific">Ligilactobacillus agilis DSM 20509</name>
    <dbReference type="NCBI Taxonomy" id="1423718"/>
    <lineage>
        <taxon>Bacteria</taxon>
        <taxon>Bacillati</taxon>
        <taxon>Bacillota</taxon>
        <taxon>Bacilli</taxon>
        <taxon>Lactobacillales</taxon>
        <taxon>Lactobacillaceae</taxon>
        <taxon>Ligilactobacillus</taxon>
    </lineage>
</organism>
<dbReference type="UniPathway" id="UPA00629">
    <property type="reaction ID" value="UER00682"/>
</dbReference>
<evidence type="ECO:0000313" key="8">
    <source>
        <dbReference type="EMBL" id="KRM63394.1"/>
    </source>
</evidence>
<proteinExistence type="inferred from homology"/>
<evidence type="ECO:0000256" key="2">
    <source>
        <dbReference type="ARBA" id="ARBA00002147"/>
    </source>
</evidence>
<comment type="caution">
    <text evidence="8">The sequence shown here is derived from an EMBL/GenBank/DDBJ whole genome shotgun (WGS) entry which is preliminary data.</text>
</comment>
<dbReference type="Gene3D" id="3.20.20.70">
    <property type="entry name" value="Aldolase class I"/>
    <property type="match status" value="1"/>
</dbReference>
<dbReference type="SUPFAM" id="SSF51366">
    <property type="entry name" value="Ribulose-phoshate binding barrel"/>
    <property type="match status" value="1"/>
</dbReference>
<dbReference type="EMBL" id="AYYP01000062">
    <property type="protein sequence ID" value="KRM63394.1"/>
    <property type="molecule type" value="Genomic_DNA"/>
</dbReference>